<dbReference type="EMBL" id="VSSQ01046083">
    <property type="protein sequence ID" value="MPN00036.1"/>
    <property type="molecule type" value="Genomic_DNA"/>
</dbReference>
<evidence type="ECO:0000313" key="1">
    <source>
        <dbReference type="EMBL" id="MPN00036.1"/>
    </source>
</evidence>
<sequence length="84" mass="8999">MKGNMVDDTFVGVYGVAKAPVTHFKAYFIADVVLSGGVTVSDFPAHHATDNTVLIHVVVTVVQRFNRCAITQNGNFVSDIGNFG</sequence>
<dbReference type="AlphaFoldDB" id="A0A645EF47"/>
<name>A0A645EF47_9ZZZZ</name>
<gene>
    <name evidence="1" type="ORF">SDC9_147230</name>
</gene>
<accession>A0A645EF47</accession>
<comment type="caution">
    <text evidence="1">The sequence shown here is derived from an EMBL/GenBank/DDBJ whole genome shotgun (WGS) entry which is preliminary data.</text>
</comment>
<reference evidence="1" key="1">
    <citation type="submission" date="2019-08" db="EMBL/GenBank/DDBJ databases">
        <authorList>
            <person name="Kucharzyk K."/>
            <person name="Murdoch R.W."/>
            <person name="Higgins S."/>
            <person name="Loffler F."/>
        </authorList>
    </citation>
    <scope>NUCLEOTIDE SEQUENCE</scope>
</reference>
<organism evidence="1">
    <name type="scientific">bioreactor metagenome</name>
    <dbReference type="NCBI Taxonomy" id="1076179"/>
    <lineage>
        <taxon>unclassified sequences</taxon>
        <taxon>metagenomes</taxon>
        <taxon>ecological metagenomes</taxon>
    </lineage>
</organism>
<proteinExistence type="predicted"/>
<protein>
    <submittedName>
        <fullName evidence="1">Uncharacterized protein</fullName>
    </submittedName>
</protein>